<dbReference type="InterPro" id="IPR027238">
    <property type="entry name" value="RuvB-like"/>
</dbReference>
<dbReference type="EC" id="3.6.4.12" evidence="8"/>
<dbReference type="SUPFAM" id="SSF52540">
    <property type="entry name" value="P-loop containing nucleoside triphosphate hydrolases"/>
    <property type="match status" value="1"/>
</dbReference>
<evidence type="ECO:0000256" key="1">
    <source>
        <dbReference type="ARBA" id="ARBA00004123"/>
    </source>
</evidence>
<evidence type="ECO:0000313" key="10">
    <source>
        <dbReference type="EMBL" id="KFG29971.1"/>
    </source>
</evidence>
<dbReference type="Pfam" id="PF06068">
    <property type="entry name" value="TIP49"/>
    <property type="match status" value="1"/>
</dbReference>
<dbReference type="GO" id="GO:0016887">
    <property type="term" value="F:ATP hydrolysis activity"/>
    <property type="evidence" value="ECO:0007669"/>
    <property type="project" value="RHEA"/>
</dbReference>
<keyword evidence="4 8" id="KW-0378">Hydrolase</keyword>
<dbReference type="Pfam" id="PF17856">
    <property type="entry name" value="TIP49_C"/>
    <property type="match status" value="1"/>
</dbReference>
<dbReference type="InterPro" id="IPR041048">
    <property type="entry name" value="RuvB-like_C"/>
</dbReference>
<dbReference type="Gene3D" id="2.40.50.360">
    <property type="entry name" value="RuvB-like helicase, domain II"/>
    <property type="match status" value="1"/>
</dbReference>
<accession>A0A086JCV3</accession>
<comment type="caution">
    <text evidence="10">The sequence shown here is derived from an EMBL/GenBank/DDBJ whole genome shotgun (WGS) entry which is preliminary data.</text>
</comment>
<dbReference type="SUPFAM" id="SSF50249">
    <property type="entry name" value="Nucleic acid-binding proteins"/>
    <property type="match status" value="1"/>
</dbReference>
<dbReference type="InterPro" id="IPR012340">
    <property type="entry name" value="NA-bd_OB-fold"/>
</dbReference>
<protein>
    <recommendedName>
        <fullName evidence="8">RuvB-like helicase</fullName>
        <ecNumber evidence="8">3.6.4.12</ecNumber>
    </recommendedName>
</protein>
<evidence type="ECO:0000256" key="3">
    <source>
        <dbReference type="ARBA" id="ARBA00022741"/>
    </source>
</evidence>
<proteinExistence type="inferred from homology"/>
<evidence type="ECO:0000256" key="5">
    <source>
        <dbReference type="ARBA" id="ARBA00022806"/>
    </source>
</evidence>
<organism evidence="10 11">
    <name type="scientific">Toxoplasma gondii p89</name>
    <dbReference type="NCBI Taxonomy" id="943119"/>
    <lineage>
        <taxon>Eukaryota</taxon>
        <taxon>Sar</taxon>
        <taxon>Alveolata</taxon>
        <taxon>Apicomplexa</taxon>
        <taxon>Conoidasida</taxon>
        <taxon>Coccidia</taxon>
        <taxon>Eucoccidiorida</taxon>
        <taxon>Eimeriorina</taxon>
        <taxon>Sarcocystidae</taxon>
        <taxon>Toxoplasma</taxon>
    </lineage>
</organism>
<dbReference type="GO" id="GO:0003678">
    <property type="term" value="F:DNA helicase activity"/>
    <property type="evidence" value="ECO:0007669"/>
    <property type="project" value="UniProtKB-EC"/>
</dbReference>
<reference evidence="10 11" key="1">
    <citation type="submission" date="2014-03" db="EMBL/GenBank/DDBJ databases">
        <authorList>
            <person name="Sibley D."/>
            <person name="Venepally P."/>
            <person name="Karamycheva S."/>
            <person name="Hadjithomas M."/>
            <person name="Khan A."/>
            <person name="Brunk B."/>
            <person name="Roos D."/>
            <person name="Caler E."/>
            <person name="Lorenzi H."/>
        </authorList>
    </citation>
    <scope>NUCLEOTIDE SEQUENCE [LARGE SCALE GENOMIC DNA]</scope>
    <source>
        <strain evidence="11">p89</strain>
    </source>
</reference>
<comment type="catalytic activity">
    <reaction evidence="8">
        <text>ATP + H2O = ADP + phosphate + H(+)</text>
        <dbReference type="Rhea" id="RHEA:13065"/>
        <dbReference type="ChEBI" id="CHEBI:15377"/>
        <dbReference type="ChEBI" id="CHEBI:15378"/>
        <dbReference type="ChEBI" id="CHEBI:30616"/>
        <dbReference type="ChEBI" id="CHEBI:43474"/>
        <dbReference type="ChEBI" id="CHEBI:456216"/>
        <dbReference type="EC" id="3.6.4.12"/>
    </reaction>
</comment>
<dbReference type="FunFam" id="2.40.50.360:FF:000001">
    <property type="entry name" value="RuvB-like helicase"/>
    <property type="match status" value="1"/>
</dbReference>
<dbReference type="InterPro" id="IPR042487">
    <property type="entry name" value="RuvBL1/2_DNA/RNA_bd_dom"/>
</dbReference>
<evidence type="ECO:0000256" key="7">
    <source>
        <dbReference type="ARBA" id="ARBA00023242"/>
    </source>
</evidence>
<keyword evidence="7 8" id="KW-0539">Nucleus</keyword>
<name>A0A086JCV3_TOXGO</name>
<keyword evidence="8" id="KW-0805">Transcription regulation</keyword>
<dbReference type="VEuPathDB" id="ToxoDB:TGP89_293372"/>
<dbReference type="GO" id="GO:0005634">
    <property type="term" value="C:nucleus"/>
    <property type="evidence" value="ECO:0007669"/>
    <property type="project" value="UniProtKB-SubCell"/>
</dbReference>
<dbReference type="FunFam" id="1.10.8.60:FF:000010">
    <property type="entry name" value="RuvB-like helicase"/>
    <property type="match status" value="1"/>
</dbReference>
<keyword evidence="8" id="KW-0804">Transcription</keyword>
<evidence type="ECO:0000256" key="6">
    <source>
        <dbReference type="ARBA" id="ARBA00022840"/>
    </source>
</evidence>
<keyword evidence="6 8" id="KW-0067">ATP-binding</keyword>
<evidence type="ECO:0000256" key="4">
    <source>
        <dbReference type="ARBA" id="ARBA00022801"/>
    </source>
</evidence>
<comment type="similarity">
    <text evidence="2 8">Belongs to the RuvB family.</text>
</comment>
<dbReference type="OrthoDB" id="10060499at2759"/>
<dbReference type="CDD" id="cd00009">
    <property type="entry name" value="AAA"/>
    <property type="match status" value="1"/>
</dbReference>
<dbReference type="GO" id="GO:0005524">
    <property type="term" value="F:ATP binding"/>
    <property type="evidence" value="ECO:0007669"/>
    <property type="project" value="UniProtKB-KW"/>
</dbReference>
<dbReference type="InterPro" id="IPR003593">
    <property type="entry name" value="AAA+_ATPase"/>
</dbReference>
<dbReference type="Proteomes" id="UP000028828">
    <property type="component" value="Unassembled WGS sequence"/>
</dbReference>
<gene>
    <name evidence="10" type="ORF">TGP89_293372</name>
</gene>
<comment type="subcellular location">
    <subcellularLocation>
        <location evidence="1">Nucleus</location>
    </subcellularLocation>
</comment>
<evidence type="ECO:0000313" key="11">
    <source>
        <dbReference type="Proteomes" id="UP000028828"/>
    </source>
</evidence>
<keyword evidence="3 8" id="KW-0547">Nucleotide-binding</keyword>
<evidence type="ECO:0000259" key="9">
    <source>
        <dbReference type="SMART" id="SM00382"/>
    </source>
</evidence>
<dbReference type="AlphaFoldDB" id="A0A086JCV3"/>
<feature type="domain" description="AAA+ ATPase" evidence="9">
    <location>
        <begin position="62"/>
        <end position="369"/>
    </location>
</feature>
<dbReference type="InterPro" id="IPR027417">
    <property type="entry name" value="P-loop_NTPase"/>
</dbReference>
<dbReference type="Gene3D" id="1.10.8.60">
    <property type="match status" value="1"/>
</dbReference>
<dbReference type="EMBL" id="AEYI02002109">
    <property type="protein sequence ID" value="KFG29971.1"/>
    <property type="molecule type" value="Genomic_DNA"/>
</dbReference>
<dbReference type="Gene3D" id="3.40.50.300">
    <property type="entry name" value="P-loop containing nucleotide triphosphate hydrolases"/>
    <property type="match status" value="1"/>
</dbReference>
<evidence type="ECO:0000256" key="8">
    <source>
        <dbReference type="RuleBase" id="RU363048"/>
    </source>
</evidence>
<dbReference type="SMART" id="SM00382">
    <property type="entry name" value="AAA"/>
    <property type="match status" value="1"/>
</dbReference>
<evidence type="ECO:0000256" key="2">
    <source>
        <dbReference type="ARBA" id="ARBA00007519"/>
    </source>
</evidence>
<sequence length="463" mass="51632">MRIEEVTSTKHAHRVASHSHIKGLGLNEDGSAKEIFMGMVGQEKAREAAGYVVELIRCKRMAGKALLLAGPPGTGKTAIAMAIAQELGPKVPFCPMVASEVYSTEVKKTEILMENFRRAIGIKIKEMKEVYEGQVMEMIDEPSESVLNDETEEKDKRVTSPIKITLKTQKGSKTLRLAPQINEGLKRQQIRVGDVIYIEASTGNVKRVGRSDDFAMEFDLDADEFVPIPRGDVHKKKEVIQDVTLHDLDAANARPQGGNDFASLLGQLAKPRKTEITEKLRMEINKVVNRYIDQGIAELVPGVLFIDEVHMLDIECFTYLNRALESSLTPIVVFATNRGICTIRGTEILSAHGIPVDLLDRMLIARTLPYNLEEIKHVIRIRAKIENLDMEEEAITLLGEIGERTSLRYAVHLLTPASILAETEADEEAPAITRDHILRVDSLFQDARSSARRLAQEADFFVQ</sequence>
<dbReference type="InterPro" id="IPR010339">
    <property type="entry name" value="TIP49_P-loop"/>
</dbReference>
<keyword evidence="5 8" id="KW-0347">Helicase</keyword>
<dbReference type="PANTHER" id="PTHR11093">
    <property type="entry name" value="RUVB-RELATED REPTIN AND PONTIN"/>
    <property type="match status" value="1"/>
</dbReference>